<name>A0A0N4YQB3_NIPBR</name>
<dbReference type="InterPro" id="IPR029526">
    <property type="entry name" value="PGBD"/>
</dbReference>
<feature type="domain" description="PiggyBac transposable element-derived protein" evidence="1">
    <location>
        <begin position="97"/>
        <end position="413"/>
    </location>
</feature>
<reference evidence="4" key="1">
    <citation type="submission" date="2017-02" db="UniProtKB">
        <authorList>
            <consortium name="WormBaseParasite"/>
        </authorList>
    </citation>
    <scope>IDENTIFICATION</scope>
</reference>
<evidence type="ECO:0000313" key="2">
    <source>
        <dbReference type="EMBL" id="VDL83170.1"/>
    </source>
</evidence>
<accession>A0A0N4YQB3</accession>
<dbReference type="STRING" id="27835.A0A0N4YQB3"/>
<dbReference type="Proteomes" id="UP000271162">
    <property type="component" value="Unassembled WGS sequence"/>
</dbReference>
<evidence type="ECO:0000313" key="4">
    <source>
        <dbReference type="WBParaSite" id="NBR_0001943501-mRNA-1"/>
    </source>
</evidence>
<dbReference type="PANTHER" id="PTHR46599">
    <property type="entry name" value="PIGGYBAC TRANSPOSABLE ELEMENT-DERIVED PROTEIN 4"/>
    <property type="match status" value="1"/>
</dbReference>
<organism evidence="4">
    <name type="scientific">Nippostrongylus brasiliensis</name>
    <name type="common">Rat hookworm</name>
    <dbReference type="NCBI Taxonomy" id="27835"/>
    <lineage>
        <taxon>Eukaryota</taxon>
        <taxon>Metazoa</taxon>
        <taxon>Ecdysozoa</taxon>
        <taxon>Nematoda</taxon>
        <taxon>Chromadorea</taxon>
        <taxon>Rhabditida</taxon>
        <taxon>Rhabditina</taxon>
        <taxon>Rhabditomorpha</taxon>
        <taxon>Strongyloidea</taxon>
        <taxon>Heligmosomidae</taxon>
        <taxon>Nippostrongylus</taxon>
    </lineage>
</organism>
<dbReference type="EMBL" id="UYSL01024178">
    <property type="protein sequence ID" value="VDL83170.1"/>
    <property type="molecule type" value="Genomic_DNA"/>
</dbReference>
<sequence>MTKTTGCSNMIRMVSFEKMTLYIILHVTYSAHVMDSKFEDEDALLQTMSEYDDSESEEPGTEDDEDEGWKDDFMALNRWDLAVDSRLHDDVFDCDKPLDYFRLFVNDHMVELIVTETNRYGAKKMDDWVDTNVAEVMKFVGLCIQMGMVRMPSLRDYWSTRPGLGGHSIAGKIMPRTRFENLLKCLHFADNDQADTSSRLYKILPILNGFNKSFGEMYKPGRELCVDESLIPFRGRIIFRQYIPSKRHKYGIKLFKLCSHGGYTSKVNVYAGKDKARCGTVADSVIMELMEDYLDQGRHLCTDNWYTSIPLARTLIKRKTNLVGTLRRNRKGIPSQVKEKKLKRGESCSQQDRNGIMVMKWKDKREIFMLSTSHDNSFNDKGKPTVVEKYNQMKAFVDLSDQMAAYTPFVRKTTK</sequence>
<reference evidence="2 3" key="2">
    <citation type="submission" date="2018-11" db="EMBL/GenBank/DDBJ databases">
        <authorList>
            <consortium name="Pathogen Informatics"/>
        </authorList>
    </citation>
    <scope>NUCLEOTIDE SEQUENCE [LARGE SCALE GENOMIC DNA]</scope>
</reference>
<dbReference type="AlphaFoldDB" id="A0A0N4YQB3"/>
<gene>
    <name evidence="2" type="ORF">NBR_LOCUS19436</name>
</gene>
<proteinExistence type="predicted"/>
<keyword evidence="3" id="KW-1185">Reference proteome</keyword>
<dbReference type="PANTHER" id="PTHR46599:SF3">
    <property type="entry name" value="PIGGYBAC TRANSPOSABLE ELEMENT-DERIVED PROTEIN 4"/>
    <property type="match status" value="1"/>
</dbReference>
<evidence type="ECO:0000313" key="3">
    <source>
        <dbReference type="Proteomes" id="UP000271162"/>
    </source>
</evidence>
<dbReference type="OMA" id="GLCIQMG"/>
<evidence type="ECO:0000259" key="1">
    <source>
        <dbReference type="Pfam" id="PF13843"/>
    </source>
</evidence>
<dbReference type="WBParaSite" id="NBR_0001943501-mRNA-1">
    <property type="protein sequence ID" value="NBR_0001943501-mRNA-1"/>
    <property type="gene ID" value="NBR_0001943501"/>
</dbReference>
<protein>
    <submittedName>
        <fullName evidence="4">PiggyBac transposable element-derived protein 4 (inferred by orthology to a human protein)</fullName>
    </submittedName>
</protein>
<dbReference type="Pfam" id="PF13843">
    <property type="entry name" value="DDE_Tnp_1_7"/>
    <property type="match status" value="1"/>
</dbReference>